<accession>A0A2W5ESW1</accession>
<organism evidence="1 2">
    <name type="scientific">Pseudopedobacter saltans</name>
    <dbReference type="NCBI Taxonomy" id="151895"/>
    <lineage>
        <taxon>Bacteria</taxon>
        <taxon>Pseudomonadati</taxon>
        <taxon>Bacteroidota</taxon>
        <taxon>Sphingobacteriia</taxon>
        <taxon>Sphingobacteriales</taxon>
        <taxon>Sphingobacteriaceae</taxon>
        <taxon>Pseudopedobacter</taxon>
    </lineage>
</organism>
<dbReference type="Gene3D" id="3.10.450.50">
    <property type="match status" value="1"/>
</dbReference>
<evidence type="ECO:0000313" key="1">
    <source>
        <dbReference type="EMBL" id="PZP45573.1"/>
    </source>
</evidence>
<reference evidence="1 2" key="1">
    <citation type="submission" date="2017-11" db="EMBL/GenBank/DDBJ databases">
        <title>Infants hospitalized years apart are colonized by the same room-sourced microbial strains.</title>
        <authorList>
            <person name="Brooks B."/>
            <person name="Olm M.R."/>
            <person name="Firek B.A."/>
            <person name="Baker R."/>
            <person name="Thomas B.C."/>
            <person name="Morowitz M.J."/>
            <person name="Banfield J.F."/>
        </authorList>
    </citation>
    <scope>NUCLEOTIDE SEQUENCE [LARGE SCALE GENOMIC DNA]</scope>
    <source>
        <strain evidence="1">S2_009_000_R2_76</strain>
    </source>
</reference>
<protein>
    <recommendedName>
        <fullName evidence="3">SnoaL-like domain-containing protein</fullName>
    </recommendedName>
</protein>
<name>A0A2W5ESW1_9SPHI</name>
<evidence type="ECO:0008006" key="3">
    <source>
        <dbReference type="Google" id="ProtNLM"/>
    </source>
</evidence>
<dbReference type="SUPFAM" id="SSF54427">
    <property type="entry name" value="NTF2-like"/>
    <property type="match status" value="1"/>
</dbReference>
<proteinExistence type="predicted"/>
<dbReference type="EMBL" id="QFOI01000257">
    <property type="protein sequence ID" value="PZP45573.1"/>
    <property type="molecule type" value="Genomic_DNA"/>
</dbReference>
<dbReference type="Proteomes" id="UP000249645">
    <property type="component" value="Unassembled WGS sequence"/>
</dbReference>
<gene>
    <name evidence="1" type="ORF">DI598_13075</name>
</gene>
<evidence type="ECO:0000313" key="2">
    <source>
        <dbReference type="Proteomes" id="UP000249645"/>
    </source>
</evidence>
<sequence length="128" mass="14550">MNNTTDLTEAEMNSLVQKHLTIWNEKDATKRLELMKNVYAPNIEIVDSHLVAIGYEKINAFINMLQEKNPQGGFTPIKPVDINHNIARIFWENGTPENPAIVTGMDLLVFEQGKAAHLYVFVDIENKL</sequence>
<comment type="caution">
    <text evidence="1">The sequence shown here is derived from an EMBL/GenBank/DDBJ whole genome shotgun (WGS) entry which is preliminary data.</text>
</comment>
<dbReference type="AlphaFoldDB" id="A0A2W5ESW1"/>
<dbReference type="InterPro" id="IPR032710">
    <property type="entry name" value="NTF2-like_dom_sf"/>
</dbReference>